<gene>
    <name evidence="3" type="ORF">DFH07DRAFT_496115</name>
</gene>
<keyword evidence="2" id="KW-1133">Transmembrane helix</keyword>
<evidence type="ECO:0000256" key="2">
    <source>
        <dbReference type="SAM" id="Phobius"/>
    </source>
</evidence>
<feature type="transmembrane region" description="Helical" evidence="2">
    <location>
        <begin position="75"/>
        <end position="98"/>
    </location>
</feature>
<keyword evidence="2" id="KW-0812">Transmembrane</keyword>
<evidence type="ECO:0000313" key="3">
    <source>
        <dbReference type="EMBL" id="KAJ7754978.1"/>
    </source>
</evidence>
<proteinExistence type="predicted"/>
<protein>
    <submittedName>
        <fullName evidence="3">Uncharacterized protein</fullName>
    </submittedName>
</protein>
<evidence type="ECO:0000313" key="4">
    <source>
        <dbReference type="Proteomes" id="UP001215280"/>
    </source>
</evidence>
<accession>A0AAD7J1D5</accession>
<dbReference type="EMBL" id="JARJLG010000065">
    <property type="protein sequence ID" value="KAJ7754978.1"/>
    <property type="molecule type" value="Genomic_DNA"/>
</dbReference>
<keyword evidence="4" id="KW-1185">Reference proteome</keyword>
<name>A0AAD7J1D5_9AGAR</name>
<keyword evidence="2" id="KW-0472">Membrane</keyword>
<dbReference type="Proteomes" id="UP001215280">
    <property type="component" value="Unassembled WGS sequence"/>
</dbReference>
<feature type="region of interest" description="Disordered" evidence="1">
    <location>
        <begin position="176"/>
        <end position="228"/>
    </location>
</feature>
<comment type="caution">
    <text evidence="3">The sequence shown here is derived from an EMBL/GenBank/DDBJ whole genome shotgun (WGS) entry which is preliminary data.</text>
</comment>
<sequence>MIRPNTLFLPSSTLCEAHSQSDKCVFHPMSPAVPRDDPAIFSYTDPITPCSESAVPDSETASSMPFSSSRVTFDALTIIVLLSFLVFALWTVAIFLFAPSLRLQFLAYRAKRKQVKKTKKQIQGLGFGYDGLSQAEFQELRRREEEDGRRSFVRLPQYPPTLSAIALLPPITIPTRPDGPSGADAKAHTNFKSDAVSDSDFDPAPIYERGDFHLQGSESEDAKSGVEV</sequence>
<organism evidence="3 4">
    <name type="scientific">Mycena maculata</name>
    <dbReference type="NCBI Taxonomy" id="230809"/>
    <lineage>
        <taxon>Eukaryota</taxon>
        <taxon>Fungi</taxon>
        <taxon>Dikarya</taxon>
        <taxon>Basidiomycota</taxon>
        <taxon>Agaricomycotina</taxon>
        <taxon>Agaricomycetes</taxon>
        <taxon>Agaricomycetidae</taxon>
        <taxon>Agaricales</taxon>
        <taxon>Marasmiineae</taxon>
        <taxon>Mycenaceae</taxon>
        <taxon>Mycena</taxon>
    </lineage>
</organism>
<reference evidence="3" key="1">
    <citation type="submission" date="2023-03" db="EMBL/GenBank/DDBJ databases">
        <title>Massive genome expansion in bonnet fungi (Mycena s.s.) driven by repeated elements and novel gene families across ecological guilds.</title>
        <authorList>
            <consortium name="Lawrence Berkeley National Laboratory"/>
            <person name="Harder C.B."/>
            <person name="Miyauchi S."/>
            <person name="Viragh M."/>
            <person name="Kuo A."/>
            <person name="Thoen E."/>
            <person name="Andreopoulos B."/>
            <person name="Lu D."/>
            <person name="Skrede I."/>
            <person name="Drula E."/>
            <person name="Henrissat B."/>
            <person name="Morin E."/>
            <person name="Kohler A."/>
            <person name="Barry K."/>
            <person name="LaButti K."/>
            <person name="Morin E."/>
            <person name="Salamov A."/>
            <person name="Lipzen A."/>
            <person name="Mereny Z."/>
            <person name="Hegedus B."/>
            <person name="Baldrian P."/>
            <person name="Stursova M."/>
            <person name="Weitz H."/>
            <person name="Taylor A."/>
            <person name="Grigoriev I.V."/>
            <person name="Nagy L.G."/>
            <person name="Martin F."/>
            <person name="Kauserud H."/>
        </authorList>
    </citation>
    <scope>NUCLEOTIDE SEQUENCE</scope>
    <source>
        <strain evidence="3">CBHHK188m</strain>
    </source>
</reference>
<evidence type="ECO:0000256" key="1">
    <source>
        <dbReference type="SAM" id="MobiDB-lite"/>
    </source>
</evidence>
<dbReference type="AlphaFoldDB" id="A0AAD7J1D5"/>